<proteinExistence type="inferred from homology"/>
<evidence type="ECO:0000256" key="2">
    <source>
        <dbReference type="ARBA" id="ARBA00022723"/>
    </source>
</evidence>
<dbReference type="FunFam" id="3.40.140.10:FF:000011">
    <property type="entry name" value="tRNA-specific adenosine deaminase"/>
    <property type="match status" value="1"/>
</dbReference>
<keyword evidence="2" id="KW-0479">Metal-binding</keyword>
<sequence>MGARQVERRLSGTDRDLLERAIDAATASVAAGGGPFGALVARDSRVIAVGQNAVTRVNDPTAHAEIVAIRAACEDLGTFALTGCTLYASCEPCPMCLAAALWARVDRIVFAASRNDAAYAGFDDRAFYDLFETDPGTWHLPVVIEEPSRNRTEPFDAWSSQPNRVEY</sequence>
<dbReference type="GO" id="GO:0006152">
    <property type="term" value="P:purine nucleoside catabolic process"/>
    <property type="evidence" value="ECO:0007669"/>
    <property type="project" value="TreeGrafter"/>
</dbReference>
<comment type="similarity">
    <text evidence="1">Belongs to the cytidine and deoxycytidylate deaminase family.</text>
</comment>
<evidence type="ECO:0000256" key="1">
    <source>
        <dbReference type="ARBA" id="ARBA00006576"/>
    </source>
</evidence>
<dbReference type="AlphaFoldDB" id="A0AAC8YD76"/>
<reference evidence="6 8" key="2">
    <citation type="submission" date="2016-02" db="EMBL/GenBank/DDBJ databases">
        <title>Complete Genome Sequence of Propionibacterium acidipropionici ATCC 55737.</title>
        <authorList>
            <person name="Luna Flores C.H."/>
            <person name="Nielsen L.K."/>
            <person name="Marcellin E."/>
        </authorList>
    </citation>
    <scope>NUCLEOTIDE SEQUENCE [LARGE SCALE GENOMIC DNA]</scope>
    <source>
        <strain evidence="6 8">ATCC 55737</strain>
    </source>
</reference>
<dbReference type="EMBL" id="CP014352">
    <property type="protein sequence ID" value="AMS04204.1"/>
    <property type="molecule type" value="Genomic_DNA"/>
</dbReference>
<keyword evidence="3" id="KW-0378">Hydrolase</keyword>
<accession>A0AAC8YD76</accession>
<dbReference type="SUPFAM" id="SSF53927">
    <property type="entry name" value="Cytidine deaminase-like"/>
    <property type="match status" value="1"/>
</dbReference>
<dbReference type="Proteomes" id="UP000075221">
    <property type="component" value="Chromosome"/>
</dbReference>
<dbReference type="InterPro" id="IPR016193">
    <property type="entry name" value="Cytidine_deaminase-like"/>
</dbReference>
<dbReference type="PANTHER" id="PTHR11079">
    <property type="entry name" value="CYTOSINE DEAMINASE FAMILY MEMBER"/>
    <property type="match status" value="1"/>
</dbReference>
<gene>
    <name evidence="7" type="ORF">A8L58_02045</name>
    <name evidence="6" type="ORF">AXH35_00575</name>
</gene>
<dbReference type="Pfam" id="PF00383">
    <property type="entry name" value="dCMP_cyt_deam_1"/>
    <property type="match status" value="1"/>
</dbReference>
<evidence type="ECO:0000313" key="9">
    <source>
        <dbReference type="Proteomes" id="UP000178666"/>
    </source>
</evidence>
<dbReference type="InterPro" id="IPR002125">
    <property type="entry name" value="CMP_dCMP_dom"/>
</dbReference>
<evidence type="ECO:0000313" key="7">
    <source>
        <dbReference type="EMBL" id="AOZ45698.1"/>
    </source>
</evidence>
<organism evidence="6 8">
    <name type="scientific">Acidipropionibacterium acidipropionici</name>
    <dbReference type="NCBI Taxonomy" id="1748"/>
    <lineage>
        <taxon>Bacteria</taxon>
        <taxon>Bacillati</taxon>
        <taxon>Actinomycetota</taxon>
        <taxon>Actinomycetes</taxon>
        <taxon>Propionibacteriales</taxon>
        <taxon>Propionibacteriaceae</taxon>
        <taxon>Acidipropionibacterium</taxon>
    </lineage>
</organism>
<dbReference type="GO" id="GO:0047974">
    <property type="term" value="F:guanosine deaminase activity"/>
    <property type="evidence" value="ECO:0007669"/>
    <property type="project" value="TreeGrafter"/>
</dbReference>
<dbReference type="CDD" id="cd01285">
    <property type="entry name" value="nucleoside_deaminase"/>
    <property type="match status" value="1"/>
</dbReference>
<evidence type="ECO:0000313" key="6">
    <source>
        <dbReference type="EMBL" id="AMS04204.1"/>
    </source>
</evidence>
<dbReference type="EMBL" id="CP015970">
    <property type="protein sequence ID" value="AOZ45698.1"/>
    <property type="molecule type" value="Genomic_DNA"/>
</dbReference>
<dbReference type="RefSeq" id="WP_062818784.1">
    <property type="nucleotide sequence ID" value="NZ_CP014352.1"/>
</dbReference>
<dbReference type="Proteomes" id="UP000178666">
    <property type="component" value="Chromosome"/>
</dbReference>
<keyword evidence="9" id="KW-1185">Reference proteome</keyword>
<evidence type="ECO:0000259" key="5">
    <source>
        <dbReference type="PROSITE" id="PS51747"/>
    </source>
</evidence>
<keyword evidence="4" id="KW-0862">Zinc</keyword>
<dbReference type="Gene3D" id="3.40.140.10">
    <property type="entry name" value="Cytidine Deaminase, domain 2"/>
    <property type="match status" value="1"/>
</dbReference>
<reference evidence="7 9" key="1">
    <citation type="journal article" date="2016" name="Plant Dis.">
        <title>Improved production of propionic acid using genome shuffling.</title>
        <authorList>
            <person name="Luna-Flores C.H."/>
            <person name="Palfreyman R.W."/>
            <person name="Kromer J.O."/>
            <person name="Nielsen L.K."/>
            <person name="Marcellin E."/>
        </authorList>
    </citation>
    <scope>NUCLEOTIDE SEQUENCE [LARGE SCALE GENOMIC DNA]</scope>
    <source>
        <strain evidence="7 9">F3E8</strain>
    </source>
</reference>
<feature type="domain" description="CMP/dCMP-type deaminase" evidence="5">
    <location>
        <begin position="12"/>
        <end position="122"/>
    </location>
</feature>
<protein>
    <submittedName>
        <fullName evidence="6">Cytosine deaminase</fullName>
    </submittedName>
    <submittedName>
        <fullName evidence="7">tRNA-specific adenosine deaminase</fullName>
    </submittedName>
</protein>
<dbReference type="PANTHER" id="PTHR11079:SF161">
    <property type="entry name" value="CMP_DCMP-TYPE DEAMINASE DOMAIN-CONTAINING PROTEIN"/>
    <property type="match status" value="1"/>
</dbReference>
<dbReference type="GO" id="GO:0046872">
    <property type="term" value="F:metal ion binding"/>
    <property type="evidence" value="ECO:0007669"/>
    <property type="project" value="UniProtKB-KW"/>
</dbReference>
<dbReference type="PROSITE" id="PS51747">
    <property type="entry name" value="CYT_DCMP_DEAMINASES_2"/>
    <property type="match status" value="1"/>
</dbReference>
<evidence type="ECO:0000256" key="4">
    <source>
        <dbReference type="ARBA" id="ARBA00022833"/>
    </source>
</evidence>
<evidence type="ECO:0000313" key="8">
    <source>
        <dbReference type="Proteomes" id="UP000075221"/>
    </source>
</evidence>
<name>A0AAC8YD76_9ACTN</name>
<evidence type="ECO:0000256" key="3">
    <source>
        <dbReference type="ARBA" id="ARBA00022801"/>
    </source>
</evidence>